<sequence>MATGSTHMQFNQRGIHAGRQRHTDDGRQNTASAHSNHLLDRSNTKPEQPRQPVVWNKRPHRKWENSEPRRKCKMMMRVNNTCSERTEEEAQAHKRINHTFTTALKTQLDLATAARLQGNHNNTVQNLGRSIAGNMFNHKAETKKLKVRLNA</sequence>
<keyword evidence="3" id="KW-1185">Reference proteome</keyword>
<feature type="compositionally biased region" description="Basic and acidic residues" evidence="1">
    <location>
        <begin position="37"/>
        <end position="48"/>
    </location>
</feature>
<name>A0AAV7QAC5_PLEWA</name>
<evidence type="ECO:0000256" key="1">
    <source>
        <dbReference type="SAM" id="MobiDB-lite"/>
    </source>
</evidence>
<evidence type="ECO:0000313" key="2">
    <source>
        <dbReference type="EMBL" id="KAJ1135148.1"/>
    </source>
</evidence>
<evidence type="ECO:0000313" key="3">
    <source>
        <dbReference type="Proteomes" id="UP001066276"/>
    </source>
</evidence>
<dbReference type="EMBL" id="JANPWB010000010">
    <property type="protein sequence ID" value="KAJ1135148.1"/>
    <property type="molecule type" value="Genomic_DNA"/>
</dbReference>
<dbReference type="Proteomes" id="UP001066276">
    <property type="component" value="Chromosome 6"/>
</dbReference>
<reference evidence="2" key="1">
    <citation type="journal article" date="2022" name="bioRxiv">
        <title>Sequencing and chromosome-scale assembly of the giantPleurodeles waltlgenome.</title>
        <authorList>
            <person name="Brown T."/>
            <person name="Elewa A."/>
            <person name="Iarovenko S."/>
            <person name="Subramanian E."/>
            <person name="Araus A.J."/>
            <person name="Petzold A."/>
            <person name="Susuki M."/>
            <person name="Suzuki K.-i.T."/>
            <person name="Hayashi T."/>
            <person name="Toyoda A."/>
            <person name="Oliveira C."/>
            <person name="Osipova E."/>
            <person name="Leigh N.D."/>
            <person name="Simon A."/>
            <person name="Yun M.H."/>
        </authorList>
    </citation>
    <scope>NUCLEOTIDE SEQUENCE</scope>
    <source>
        <strain evidence="2">20211129_DDA</strain>
        <tissue evidence="2">Liver</tissue>
    </source>
</reference>
<gene>
    <name evidence="2" type="ORF">NDU88_001593</name>
</gene>
<protein>
    <submittedName>
        <fullName evidence="2">Uncharacterized protein</fullName>
    </submittedName>
</protein>
<dbReference type="AlphaFoldDB" id="A0AAV7QAC5"/>
<accession>A0AAV7QAC5</accession>
<organism evidence="2 3">
    <name type="scientific">Pleurodeles waltl</name>
    <name type="common">Iberian ribbed newt</name>
    <dbReference type="NCBI Taxonomy" id="8319"/>
    <lineage>
        <taxon>Eukaryota</taxon>
        <taxon>Metazoa</taxon>
        <taxon>Chordata</taxon>
        <taxon>Craniata</taxon>
        <taxon>Vertebrata</taxon>
        <taxon>Euteleostomi</taxon>
        <taxon>Amphibia</taxon>
        <taxon>Batrachia</taxon>
        <taxon>Caudata</taxon>
        <taxon>Salamandroidea</taxon>
        <taxon>Salamandridae</taxon>
        <taxon>Pleurodelinae</taxon>
        <taxon>Pleurodeles</taxon>
    </lineage>
</organism>
<feature type="compositionally biased region" description="Polar residues" evidence="1">
    <location>
        <begin position="1"/>
        <end position="12"/>
    </location>
</feature>
<feature type="region of interest" description="Disordered" evidence="1">
    <location>
        <begin position="1"/>
        <end position="68"/>
    </location>
</feature>
<comment type="caution">
    <text evidence="2">The sequence shown here is derived from an EMBL/GenBank/DDBJ whole genome shotgun (WGS) entry which is preliminary data.</text>
</comment>
<proteinExistence type="predicted"/>